<proteinExistence type="inferred from homology"/>
<evidence type="ECO:0000256" key="2">
    <source>
        <dbReference type="ARBA" id="ARBA00022741"/>
    </source>
</evidence>
<dbReference type="SUPFAM" id="SSF52540">
    <property type="entry name" value="P-loop containing nucleoside triphosphate hydrolases"/>
    <property type="match status" value="1"/>
</dbReference>
<sequence length="333" mass="36984">MVSEMTNEDPNFATMVGKCEEEYIALLNGRMKLRRMWTNAGLLCQGKRVTPEKIHPTEASSNTIFTCQNPIVTMSGVEPISPDRDESPSSCANHGPTFDLENTTFVYRLFVFLISSKLVFIPSRGYGHIGVVSEFSLEMLILLFTRALPRDATLASTVAPSHPLASVMALEPRPASQQKQYDYLLKFLLVGDSDVGKQEILSGLEDGSSESPFCSGSAYKTTTILLDGKRVKLQLWDTSGQGRFLYHNTLIFSRGAGHSVGLRYNKQMVLRWDRPSLHGSDSDGEQSTSLALQVMGIMVVEWKCRYQGPSSFWAPKLQTFLQLDMSNGYLSGL</sequence>
<organism evidence="5 6">
    <name type="scientific">Dryococelus australis</name>
    <dbReference type="NCBI Taxonomy" id="614101"/>
    <lineage>
        <taxon>Eukaryota</taxon>
        <taxon>Metazoa</taxon>
        <taxon>Ecdysozoa</taxon>
        <taxon>Arthropoda</taxon>
        <taxon>Hexapoda</taxon>
        <taxon>Insecta</taxon>
        <taxon>Pterygota</taxon>
        <taxon>Neoptera</taxon>
        <taxon>Polyneoptera</taxon>
        <taxon>Phasmatodea</taxon>
        <taxon>Verophasmatodea</taxon>
        <taxon>Anareolatae</taxon>
        <taxon>Phasmatidae</taxon>
        <taxon>Eurycanthinae</taxon>
        <taxon>Dryococelus</taxon>
    </lineage>
</organism>
<evidence type="ECO:0000256" key="1">
    <source>
        <dbReference type="ARBA" id="ARBA00006270"/>
    </source>
</evidence>
<dbReference type="EMBL" id="JARBHB010000001">
    <property type="protein sequence ID" value="KAJ8897563.1"/>
    <property type="molecule type" value="Genomic_DNA"/>
</dbReference>
<dbReference type="InterPro" id="IPR050305">
    <property type="entry name" value="Small_GTPase_Rab"/>
</dbReference>
<evidence type="ECO:0000313" key="5">
    <source>
        <dbReference type="EMBL" id="KAJ8897563.1"/>
    </source>
</evidence>
<evidence type="ECO:0000256" key="3">
    <source>
        <dbReference type="ARBA" id="ARBA00023134"/>
    </source>
</evidence>
<keyword evidence="2" id="KW-0547">Nucleotide-binding</keyword>
<dbReference type="PANTHER" id="PTHR47980">
    <property type="entry name" value="LD44762P"/>
    <property type="match status" value="1"/>
</dbReference>
<dbReference type="InterPro" id="IPR001806">
    <property type="entry name" value="Small_GTPase"/>
</dbReference>
<accession>A0ABQ9INU1</accession>
<comment type="caution">
    <text evidence="5">The sequence shown here is derived from an EMBL/GenBank/DDBJ whole genome shotgun (WGS) entry which is preliminary data.</text>
</comment>
<evidence type="ECO:0000313" key="6">
    <source>
        <dbReference type="Proteomes" id="UP001159363"/>
    </source>
</evidence>
<dbReference type="Pfam" id="PF00071">
    <property type="entry name" value="Ras"/>
    <property type="match status" value="1"/>
</dbReference>
<gene>
    <name evidence="5" type="ORF">PR048_002912</name>
</gene>
<dbReference type="InterPro" id="IPR027417">
    <property type="entry name" value="P-loop_NTPase"/>
</dbReference>
<dbReference type="PRINTS" id="PR00449">
    <property type="entry name" value="RASTRNSFRMNG"/>
</dbReference>
<name>A0ABQ9INU1_9NEOP</name>
<reference evidence="5 6" key="1">
    <citation type="submission" date="2023-02" db="EMBL/GenBank/DDBJ databases">
        <title>LHISI_Scaffold_Assembly.</title>
        <authorList>
            <person name="Stuart O.P."/>
            <person name="Cleave R."/>
            <person name="Magrath M.J.L."/>
            <person name="Mikheyev A.S."/>
        </authorList>
    </citation>
    <scope>NUCLEOTIDE SEQUENCE [LARGE SCALE GENOMIC DNA]</scope>
    <source>
        <strain evidence="5">Daus_M_001</strain>
        <tissue evidence="5">Leg muscle</tissue>
    </source>
</reference>
<dbReference type="SMART" id="SM00175">
    <property type="entry name" value="RAB"/>
    <property type="match status" value="1"/>
</dbReference>
<evidence type="ECO:0000256" key="4">
    <source>
        <dbReference type="ARBA" id="ARBA00023289"/>
    </source>
</evidence>
<keyword evidence="4" id="KW-0449">Lipoprotein</keyword>
<dbReference type="Gene3D" id="3.40.50.300">
    <property type="entry name" value="P-loop containing nucleotide triphosphate hydrolases"/>
    <property type="match status" value="1"/>
</dbReference>
<keyword evidence="4" id="KW-0636">Prenylation</keyword>
<keyword evidence="6" id="KW-1185">Reference proteome</keyword>
<dbReference type="Proteomes" id="UP001159363">
    <property type="component" value="Chromosome 1"/>
</dbReference>
<protein>
    <submittedName>
        <fullName evidence="5">Uncharacterized protein</fullName>
    </submittedName>
</protein>
<comment type="similarity">
    <text evidence="1">Belongs to the small GTPase superfamily. Rab family.</text>
</comment>
<keyword evidence="3" id="KW-0342">GTP-binding</keyword>